<reference evidence="2 3" key="1">
    <citation type="submission" date="2024-05" db="EMBL/GenBank/DDBJ databases">
        <title>Genome sequencing and assembly of Indian major carp, Cirrhinus mrigala (Hamilton, 1822).</title>
        <authorList>
            <person name="Mohindra V."/>
            <person name="Chowdhury L.M."/>
            <person name="Lal K."/>
            <person name="Jena J.K."/>
        </authorList>
    </citation>
    <scope>NUCLEOTIDE SEQUENCE [LARGE SCALE GENOMIC DNA]</scope>
    <source>
        <strain evidence="2">CM1030</strain>
        <tissue evidence="2">Blood</tissue>
    </source>
</reference>
<dbReference type="Proteomes" id="UP001529510">
    <property type="component" value="Unassembled WGS sequence"/>
</dbReference>
<gene>
    <name evidence="2" type="ORF">M9458_023754</name>
</gene>
<evidence type="ECO:0000313" key="2">
    <source>
        <dbReference type="EMBL" id="KAL0181348.1"/>
    </source>
</evidence>
<organism evidence="2 3">
    <name type="scientific">Cirrhinus mrigala</name>
    <name type="common">Mrigala</name>
    <dbReference type="NCBI Taxonomy" id="683832"/>
    <lineage>
        <taxon>Eukaryota</taxon>
        <taxon>Metazoa</taxon>
        <taxon>Chordata</taxon>
        <taxon>Craniata</taxon>
        <taxon>Vertebrata</taxon>
        <taxon>Euteleostomi</taxon>
        <taxon>Actinopterygii</taxon>
        <taxon>Neopterygii</taxon>
        <taxon>Teleostei</taxon>
        <taxon>Ostariophysi</taxon>
        <taxon>Cypriniformes</taxon>
        <taxon>Cyprinidae</taxon>
        <taxon>Labeoninae</taxon>
        <taxon>Labeonini</taxon>
        <taxon>Cirrhinus</taxon>
    </lineage>
</organism>
<keyword evidence="3" id="KW-1185">Reference proteome</keyword>
<proteinExistence type="predicted"/>
<feature type="non-terminal residue" evidence="2">
    <location>
        <position position="53"/>
    </location>
</feature>
<feature type="compositionally biased region" description="Polar residues" evidence="1">
    <location>
        <begin position="26"/>
        <end position="42"/>
    </location>
</feature>
<accession>A0ABD0Q4Z7</accession>
<feature type="region of interest" description="Disordered" evidence="1">
    <location>
        <begin position="25"/>
        <end position="53"/>
    </location>
</feature>
<feature type="non-terminal residue" evidence="2">
    <location>
        <position position="1"/>
    </location>
</feature>
<evidence type="ECO:0000256" key="1">
    <source>
        <dbReference type="SAM" id="MobiDB-lite"/>
    </source>
</evidence>
<sequence length="53" mass="5612">PVLRTLRSSLQPCTIVSWGYGASAGRSLTDSQPSASATTTNPARPPQCLRLLQ</sequence>
<comment type="caution">
    <text evidence="2">The sequence shown here is derived from an EMBL/GenBank/DDBJ whole genome shotgun (WGS) entry which is preliminary data.</text>
</comment>
<name>A0ABD0Q4Z7_CIRMR</name>
<protein>
    <submittedName>
        <fullName evidence="2">Uncharacterized protein</fullName>
    </submittedName>
</protein>
<dbReference type="AlphaFoldDB" id="A0ABD0Q4Z7"/>
<evidence type="ECO:0000313" key="3">
    <source>
        <dbReference type="Proteomes" id="UP001529510"/>
    </source>
</evidence>
<dbReference type="EMBL" id="JAMKFB020000011">
    <property type="protein sequence ID" value="KAL0181348.1"/>
    <property type="molecule type" value="Genomic_DNA"/>
</dbReference>